<dbReference type="GO" id="GO:1900227">
    <property type="term" value="P:positive regulation of NLRP3 inflammasome complex assembly"/>
    <property type="evidence" value="ECO:0007669"/>
    <property type="project" value="UniProtKB-ARBA"/>
</dbReference>
<feature type="compositionally biased region" description="Low complexity" evidence="22">
    <location>
        <begin position="132"/>
        <end position="143"/>
    </location>
</feature>
<dbReference type="Gene3D" id="1.10.533.10">
    <property type="entry name" value="Death Domain, Fas"/>
    <property type="match status" value="1"/>
</dbReference>
<keyword evidence="14" id="KW-0496">Mitochondrion</keyword>
<keyword evidence="16" id="KW-0564">Palmitate</keyword>
<dbReference type="GO" id="GO:0035591">
    <property type="term" value="F:signaling adaptor activity"/>
    <property type="evidence" value="ECO:0007669"/>
    <property type="project" value="UniProtKB-ARBA"/>
</dbReference>
<accession>A0A3P8S6B8</accession>
<feature type="compositionally biased region" description="Low complexity" evidence="22">
    <location>
        <begin position="160"/>
        <end position="180"/>
    </location>
</feature>
<evidence type="ECO:0000259" key="23">
    <source>
        <dbReference type="Pfam" id="PF16739"/>
    </source>
</evidence>
<evidence type="ECO:0000256" key="1">
    <source>
        <dbReference type="ARBA" id="ARBA00004275"/>
    </source>
</evidence>
<evidence type="ECO:0000256" key="15">
    <source>
        <dbReference type="ARBA" id="ARBA00023136"/>
    </source>
</evidence>
<feature type="compositionally biased region" description="Polar residues" evidence="22">
    <location>
        <begin position="525"/>
        <end position="538"/>
    </location>
</feature>
<keyword evidence="17" id="KW-0576">Peroxisome</keyword>
<feature type="compositionally biased region" description="Pro residues" evidence="22">
    <location>
        <begin position="181"/>
        <end position="210"/>
    </location>
</feature>
<dbReference type="GO" id="GO:0045071">
    <property type="term" value="P:negative regulation of viral genome replication"/>
    <property type="evidence" value="ECO:0007669"/>
    <property type="project" value="UniProtKB-ARBA"/>
</dbReference>
<keyword evidence="11" id="KW-0391">Immunity</keyword>
<evidence type="ECO:0000256" key="10">
    <source>
        <dbReference type="ARBA" id="ARBA00022843"/>
    </source>
</evidence>
<evidence type="ECO:0000256" key="13">
    <source>
        <dbReference type="ARBA" id="ARBA00023118"/>
    </source>
</evidence>
<dbReference type="InterPro" id="IPR011029">
    <property type="entry name" value="DEATH-like_dom_sf"/>
</dbReference>
<dbReference type="OMA" id="PHIDQKF"/>
<keyword evidence="10" id="KW-0832">Ubl conjugation</keyword>
<keyword evidence="25" id="KW-1185">Reference proteome</keyword>
<feature type="compositionally biased region" description="Polar residues" evidence="22">
    <location>
        <begin position="243"/>
        <end position="259"/>
    </location>
</feature>
<keyword evidence="7" id="KW-0399">Innate immunity</keyword>
<dbReference type="GO" id="GO:1900063">
    <property type="term" value="P:regulation of peroxisome organization"/>
    <property type="evidence" value="ECO:0007669"/>
    <property type="project" value="UniProtKB-ARBA"/>
</dbReference>
<evidence type="ECO:0000313" key="25">
    <source>
        <dbReference type="Proteomes" id="UP000265080"/>
    </source>
</evidence>
<evidence type="ECO:0000256" key="11">
    <source>
        <dbReference type="ARBA" id="ARBA00022859"/>
    </source>
</evidence>
<evidence type="ECO:0000256" key="7">
    <source>
        <dbReference type="ARBA" id="ARBA00022588"/>
    </source>
</evidence>
<evidence type="ECO:0000313" key="24">
    <source>
        <dbReference type="Ensembl" id="ENSAPEP00000007540.1"/>
    </source>
</evidence>
<evidence type="ECO:0000256" key="5">
    <source>
        <dbReference type="ARBA" id="ARBA00022553"/>
    </source>
</evidence>
<dbReference type="GO" id="GO:0032755">
    <property type="term" value="P:positive regulation of interleukin-6 production"/>
    <property type="evidence" value="ECO:0007669"/>
    <property type="project" value="UniProtKB-ARBA"/>
</dbReference>
<keyword evidence="13" id="KW-0051">Antiviral defense</keyword>
<feature type="compositionally biased region" description="Polar residues" evidence="22">
    <location>
        <begin position="340"/>
        <end position="355"/>
    </location>
</feature>
<keyword evidence="15" id="KW-0472">Membrane</keyword>
<evidence type="ECO:0000256" key="17">
    <source>
        <dbReference type="ARBA" id="ARBA00023140"/>
    </source>
</evidence>
<evidence type="ECO:0000256" key="16">
    <source>
        <dbReference type="ARBA" id="ARBA00023139"/>
    </source>
</evidence>
<feature type="region of interest" description="Disordered" evidence="22">
    <location>
        <begin position="474"/>
        <end position="538"/>
    </location>
</feature>
<evidence type="ECO:0000256" key="19">
    <source>
        <dbReference type="ARBA" id="ARBA00071084"/>
    </source>
</evidence>
<evidence type="ECO:0000256" key="18">
    <source>
        <dbReference type="ARBA" id="ARBA00023288"/>
    </source>
</evidence>
<evidence type="ECO:0000256" key="21">
    <source>
        <dbReference type="ARBA" id="ARBA00083233"/>
    </source>
</evidence>
<proteinExistence type="predicted"/>
<dbReference type="AlphaFoldDB" id="A0A3P8S6B8"/>
<dbReference type="Proteomes" id="UP000265080">
    <property type="component" value="Chromosome 18"/>
</dbReference>
<evidence type="ECO:0000256" key="12">
    <source>
        <dbReference type="ARBA" id="ARBA00022989"/>
    </source>
</evidence>
<reference evidence="24" key="3">
    <citation type="submission" date="2025-09" db="UniProtKB">
        <authorList>
            <consortium name="Ensembl"/>
        </authorList>
    </citation>
    <scope>IDENTIFICATION</scope>
</reference>
<dbReference type="GO" id="GO:0032727">
    <property type="term" value="P:positive regulation of interferon-alpha production"/>
    <property type="evidence" value="ECO:0007669"/>
    <property type="project" value="UniProtKB-ARBA"/>
</dbReference>
<keyword evidence="9" id="KW-1000">Mitochondrion outer membrane</keyword>
<evidence type="ECO:0000256" key="3">
    <source>
        <dbReference type="ARBA" id="ARBA00022481"/>
    </source>
</evidence>
<dbReference type="GO" id="GO:0002753">
    <property type="term" value="P:cytoplasmic pattern recognition receptor signaling pathway"/>
    <property type="evidence" value="ECO:0007669"/>
    <property type="project" value="UniProtKB-ARBA"/>
</dbReference>
<keyword evidence="6" id="KW-0945">Host-virus interaction</keyword>
<keyword evidence="12" id="KW-1133">Transmembrane helix</keyword>
<evidence type="ECO:0000256" key="8">
    <source>
        <dbReference type="ARBA" id="ARBA00022692"/>
    </source>
</evidence>
<dbReference type="InterPro" id="IPR042144">
    <property type="entry name" value="CARD_IPS1"/>
</dbReference>
<dbReference type="GO" id="GO:0051607">
    <property type="term" value="P:defense response to virus"/>
    <property type="evidence" value="ECO:0007669"/>
    <property type="project" value="UniProtKB-KW"/>
</dbReference>
<dbReference type="FunFam" id="1.10.533.10:FF:000063">
    <property type="entry name" value="Mitochondrial antiviral-signaling protein"/>
    <property type="match status" value="1"/>
</dbReference>
<evidence type="ECO:0000256" key="6">
    <source>
        <dbReference type="ARBA" id="ARBA00022581"/>
    </source>
</evidence>
<dbReference type="GO" id="GO:0005741">
    <property type="term" value="C:mitochondrial outer membrane"/>
    <property type="evidence" value="ECO:0007669"/>
    <property type="project" value="UniProtKB-SubCell"/>
</dbReference>
<feature type="compositionally biased region" description="Polar residues" evidence="22">
    <location>
        <begin position="474"/>
        <end position="490"/>
    </location>
</feature>
<organism evidence="24 25">
    <name type="scientific">Amphiprion percula</name>
    <name type="common">Orange clownfish</name>
    <name type="synonym">Lutjanus percula</name>
    <dbReference type="NCBI Taxonomy" id="161767"/>
    <lineage>
        <taxon>Eukaryota</taxon>
        <taxon>Metazoa</taxon>
        <taxon>Chordata</taxon>
        <taxon>Craniata</taxon>
        <taxon>Vertebrata</taxon>
        <taxon>Euteleostomi</taxon>
        <taxon>Actinopterygii</taxon>
        <taxon>Neopterygii</taxon>
        <taxon>Teleostei</taxon>
        <taxon>Neoteleostei</taxon>
        <taxon>Acanthomorphata</taxon>
        <taxon>Ovalentaria</taxon>
        <taxon>Pomacentridae</taxon>
        <taxon>Amphiprion</taxon>
    </lineage>
</organism>
<feature type="compositionally biased region" description="Polar residues" evidence="22">
    <location>
        <begin position="214"/>
        <end position="225"/>
    </location>
</feature>
<dbReference type="CDD" id="cd08811">
    <property type="entry name" value="CARD_IPS1"/>
    <property type="match status" value="1"/>
</dbReference>
<feature type="compositionally biased region" description="Pro residues" evidence="22">
    <location>
        <begin position="144"/>
        <end position="159"/>
    </location>
</feature>
<dbReference type="Pfam" id="PF16739">
    <property type="entry name" value="CARD_2"/>
    <property type="match status" value="1"/>
</dbReference>
<sequence>MSFVDDKLYNGYLRRNMPTIVSKVKVREIVVHLPCLTAHDRETIEAKRETSGNFQGMVLLLDCLKRRENWPEQFIEALEACEHPAIAADIRREYNALRGNNSNPSSPPTNVVRAHVHPPPSDSRLPVPETGAAASPSAAAVEAPPSPPEPAVQAPPPLETPTQLLQAAQTPAAANQVPEAVSPPEPVAEPPQPTQIEVRPPPLTPPPSPEIPHTQATTPPLQQREINSHQEPEENSESDIPDQVSSENGKVEVESTTSPDPVVQREADTPSHQDQLQTAATTEETPPRSPSPAQIDSDGSSFLTLTPEKPPVQDTTPPVIVIPATVLQPEETSEPAATQVAESSPQTEAAATTSPDPVAAAGGVDISLNGDDSMCFSKPGQLVSVQAEHRSNPTAPASMSLPEPYSGNSDRLEISEAAPDSVSSPACSAIQNPVAAPPCQENGIALNHNEPEENHYESPSLGVLEHVVQVSEVPSVQNQDGQTSAPQIQINGEAAKELTSAPPPSTRADTVPGLNAASCDPAAADNSQNSDDKATLQTDLNQSANTKYILTAVGVGACALLAAWRFKS</sequence>
<dbReference type="GO" id="GO:0005777">
    <property type="term" value="C:peroxisome"/>
    <property type="evidence" value="ECO:0007669"/>
    <property type="project" value="UniProtKB-SubCell"/>
</dbReference>
<dbReference type="STRING" id="161767.ENSAPEP00000007540"/>
<dbReference type="GeneTree" id="ENSGT01030000234772"/>
<dbReference type="GO" id="GO:0002230">
    <property type="term" value="P:positive regulation of defense response to virus by host"/>
    <property type="evidence" value="ECO:0007669"/>
    <property type="project" value="UniProtKB-ARBA"/>
</dbReference>
<dbReference type="InterPro" id="IPR031964">
    <property type="entry name" value="CARD_dom"/>
</dbReference>
<keyword evidence="5" id="KW-0597">Phosphoprotein</keyword>
<evidence type="ECO:0000256" key="14">
    <source>
        <dbReference type="ARBA" id="ARBA00023128"/>
    </source>
</evidence>
<feature type="domain" description="Caspase recruitment" evidence="23">
    <location>
        <begin position="6"/>
        <end position="93"/>
    </location>
</feature>
<feature type="region of interest" description="Disordered" evidence="22">
    <location>
        <begin position="97"/>
        <end position="457"/>
    </location>
</feature>
<evidence type="ECO:0000256" key="22">
    <source>
        <dbReference type="SAM" id="MobiDB-lite"/>
    </source>
</evidence>
<keyword evidence="18" id="KW-0449">Lipoprotein</keyword>
<dbReference type="GO" id="GO:0032728">
    <property type="term" value="P:positive regulation of interferon-beta production"/>
    <property type="evidence" value="ECO:0007669"/>
    <property type="project" value="UniProtKB-ARBA"/>
</dbReference>
<dbReference type="GO" id="GO:0070585">
    <property type="term" value="P:protein localization to mitochondrion"/>
    <property type="evidence" value="ECO:0007669"/>
    <property type="project" value="UniProtKB-ARBA"/>
</dbReference>
<feature type="compositionally biased region" description="Polar residues" evidence="22">
    <location>
        <begin position="421"/>
        <end position="431"/>
    </location>
</feature>
<evidence type="ECO:0000256" key="4">
    <source>
        <dbReference type="ARBA" id="ARBA00022499"/>
    </source>
</evidence>
<dbReference type="Ensembl" id="ENSAPET00000007757.1">
    <property type="protein sequence ID" value="ENSAPEP00000007540.1"/>
    <property type="gene ID" value="ENSAPEG00000005450.1"/>
</dbReference>
<comment type="subcellular location">
    <subcellularLocation>
        <location evidence="2">Mitochondrion outer membrane</location>
        <topology evidence="2">Single-pass membrane protein</topology>
    </subcellularLocation>
    <subcellularLocation>
        <location evidence="1">Peroxisome</location>
    </subcellularLocation>
</comment>
<dbReference type="GO" id="GO:0045087">
    <property type="term" value="P:innate immune response"/>
    <property type="evidence" value="ECO:0007669"/>
    <property type="project" value="UniProtKB-KW"/>
</dbReference>
<evidence type="ECO:0000256" key="9">
    <source>
        <dbReference type="ARBA" id="ARBA00022787"/>
    </source>
</evidence>
<keyword evidence="4" id="KW-1017">Isopeptide bond</keyword>
<evidence type="ECO:0000256" key="2">
    <source>
        <dbReference type="ARBA" id="ARBA00004572"/>
    </source>
</evidence>
<name>A0A3P8S6B8_AMPPE</name>
<reference evidence="24" key="2">
    <citation type="submission" date="2025-08" db="UniProtKB">
        <authorList>
            <consortium name="Ensembl"/>
        </authorList>
    </citation>
    <scope>IDENTIFICATION</scope>
</reference>
<evidence type="ECO:0000256" key="20">
    <source>
        <dbReference type="ARBA" id="ARBA00082620"/>
    </source>
</evidence>
<protein>
    <recommendedName>
        <fullName evidence="19">Mitochondrial antiviral-signaling protein</fullName>
    </recommendedName>
    <alternativeName>
        <fullName evidence="20">Interferon beta promoter stimulator protein 1</fullName>
    </alternativeName>
    <alternativeName>
        <fullName evidence="21">Virus-induced-signaling adapter</fullName>
    </alternativeName>
</protein>
<reference evidence="24 25" key="1">
    <citation type="submission" date="2018-03" db="EMBL/GenBank/DDBJ databases">
        <title>Finding Nemo's genes: A chromosome-scale reference assembly of the genome of the orange clownfish Amphiprion percula.</title>
        <authorList>
            <person name="Lehmann R."/>
        </authorList>
    </citation>
    <scope>NUCLEOTIDE SEQUENCE</scope>
</reference>
<keyword evidence="8" id="KW-0812">Transmembrane</keyword>
<keyword evidence="3" id="KW-0488">Methylation</keyword>